<gene>
    <name evidence="1" type="ORF">F4V73_18270</name>
</gene>
<dbReference type="OrthoDB" id="9978584at2"/>
<proteinExistence type="predicted"/>
<comment type="caution">
    <text evidence="1">The sequence shown here is derived from an EMBL/GenBank/DDBJ whole genome shotgun (WGS) entry which is preliminary data.</text>
</comment>
<name>A0A5M9QXB3_9GAMM</name>
<organism evidence="1 2">
    <name type="scientific">Morganella psychrotolerans</name>
    <dbReference type="NCBI Taxonomy" id="368603"/>
    <lineage>
        <taxon>Bacteria</taxon>
        <taxon>Pseudomonadati</taxon>
        <taxon>Pseudomonadota</taxon>
        <taxon>Gammaproteobacteria</taxon>
        <taxon>Enterobacterales</taxon>
        <taxon>Morganellaceae</taxon>
        <taxon>Morganella</taxon>
    </lineage>
</organism>
<evidence type="ECO:0000313" key="2">
    <source>
        <dbReference type="Proteomes" id="UP000322181"/>
    </source>
</evidence>
<accession>A0A5M9QXB3</accession>
<dbReference type="AlphaFoldDB" id="A0A5M9QXB3"/>
<reference evidence="1 2" key="1">
    <citation type="submission" date="2019-09" db="EMBL/GenBank/DDBJ databases">
        <title>Draft genome sequence of various Type strains from the CCUG.</title>
        <authorList>
            <person name="Pineiro-Iglesias B."/>
            <person name="Tunovic T."/>
            <person name="Unosson C."/>
            <person name="Inganas E."/>
            <person name="Ohlen M."/>
            <person name="Cardew S."/>
            <person name="Jensie-Markopoulos S."/>
            <person name="Salva-Serra F."/>
            <person name="Jaen-Luchoro D."/>
            <person name="Karlsson R."/>
            <person name="Svensson-Stadler L."/>
            <person name="Chun J."/>
            <person name="Moore E."/>
        </authorList>
    </citation>
    <scope>NUCLEOTIDE SEQUENCE [LARGE SCALE GENOMIC DNA]</scope>
    <source>
        <strain evidence="1 2">CCUG 53682T</strain>
    </source>
</reference>
<evidence type="ECO:0000313" key="1">
    <source>
        <dbReference type="EMBL" id="KAA8713060.1"/>
    </source>
</evidence>
<sequence length="189" mass="21380">MKKNNLYEHYPTFTGENWKRVKGTYAAWQEWCKSHGAYGFRAAPYPFCIVCVIGDERYLETLKAMYGINYVNSYADSAGGLVTQGGFADGHKSMLTVMLQEGYDEEILWHEALHVALMVCEYVGISLHEQEALTYLQGYVAEHLKKAFLLHEVAKKTKNLKPVHEIYTGDAAALTVIDAGCVRGRRYGR</sequence>
<dbReference type="RefSeq" id="WP_067370641.1">
    <property type="nucleotide sequence ID" value="NZ_BAAAFS010000007.1"/>
</dbReference>
<dbReference type="Proteomes" id="UP000322181">
    <property type="component" value="Unassembled WGS sequence"/>
</dbReference>
<dbReference type="EMBL" id="VXKB01000008">
    <property type="protein sequence ID" value="KAA8713060.1"/>
    <property type="molecule type" value="Genomic_DNA"/>
</dbReference>
<protein>
    <submittedName>
        <fullName evidence="1">Uncharacterized protein</fullName>
    </submittedName>
</protein>